<name>F3PPA2_9BACE</name>
<dbReference type="STRING" id="763034.HMPREF9446_00542"/>
<evidence type="ECO:0000313" key="1">
    <source>
        <dbReference type="EMBL" id="EGF59307.1"/>
    </source>
</evidence>
<comment type="caution">
    <text evidence="1">The sequence shown here is derived from an EMBL/GenBank/DDBJ whole genome shotgun (WGS) entry which is preliminary data.</text>
</comment>
<dbReference type="HOGENOM" id="CLU_2876365_0_0_10"/>
<dbReference type="AlphaFoldDB" id="F3PPA2"/>
<reference evidence="1 2" key="1">
    <citation type="submission" date="2011-02" db="EMBL/GenBank/DDBJ databases">
        <authorList>
            <person name="Weinstock G."/>
            <person name="Sodergren E."/>
            <person name="Clifton S."/>
            <person name="Fulton L."/>
            <person name="Fulton B."/>
            <person name="Courtney L."/>
            <person name="Fronick C."/>
            <person name="Harrison M."/>
            <person name="Strong C."/>
            <person name="Farmer C."/>
            <person name="Delahaunty K."/>
            <person name="Markovic C."/>
            <person name="Hall O."/>
            <person name="Minx P."/>
            <person name="Tomlinson C."/>
            <person name="Mitreva M."/>
            <person name="Hou S."/>
            <person name="Chen J."/>
            <person name="Wollam A."/>
            <person name="Pepin K.H."/>
            <person name="Johnson M."/>
            <person name="Bhonagiri V."/>
            <person name="Zhang X."/>
            <person name="Suruliraj S."/>
            <person name="Warren W."/>
            <person name="Chinwalla A."/>
            <person name="Mardis E.R."/>
            <person name="Wilson R.K."/>
        </authorList>
    </citation>
    <scope>NUCLEOTIDE SEQUENCE [LARGE SCALE GENOMIC DNA]</scope>
    <source>
        <strain evidence="1 2">YIT 12057</strain>
    </source>
</reference>
<keyword evidence="2" id="KW-1185">Reference proteome</keyword>
<protein>
    <submittedName>
        <fullName evidence="1">Uncharacterized protein</fullName>
    </submittedName>
</protein>
<proteinExistence type="predicted"/>
<gene>
    <name evidence="1" type="ORF">HMPREF9446_00542</name>
</gene>
<dbReference type="EMBL" id="AFBN01000010">
    <property type="protein sequence ID" value="EGF59307.1"/>
    <property type="molecule type" value="Genomic_DNA"/>
</dbReference>
<sequence>MVKNKKLLYFEFKLYIFKSCLIPNIISKQKFDLLLLKNKAFQTNFLSENRALDFLFILISALI</sequence>
<organism evidence="1 2">
    <name type="scientific">Bacteroides fluxus YIT 12057</name>
    <dbReference type="NCBI Taxonomy" id="763034"/>
    <lineage>
        <taxon>Bacteria</taxon>
        <taxon>Pseudomonadati</taxon>
        <taxon>Bacteroidota</taxon>
        <taxon>Bacteroidia</taxon>
        <taxon>Bacteroidales</taxon>
        <taxon>Bacteroidaceae</taxon>
        <taxon>Bacteroides</taxon>
    </lineage>
</organism>
<evidence type="ECO:0000313" key="2">
    <source>
        <dbReference type="Proteomes" id="UP000003416"/>
    </source>
</evidence>
<dbReference type="Proteomes" id="UP000003416">
    <property type="component" value="Unassembled WGS sequence"/>
</dbReference>
<accession>F3PPA2</accession>